<keyword evidence="4 11" id="KW-0964">Secreted</keyword>
<dbReference type="InterPro" id="IPR001842">
    <property type="entry name" value="Peptidase_M36"/>
</dbReference>
<dbReference type="Pfam" id="PF02128">
    <property type="entry name" value="Peptidase_M36"/>
    <property type="match status" value="1"/>
</dbReference>
<proteinExistence type="inferred from homology"/>
<evidence type="ECO:0000256" key="11">
    <source>
        <dbReference type="RuleBase" id="RU364017"/>
    </source>
</evidence>
<dbReference type="Gene3D" id="1.10.390.10">
    <property type="entry name" value="Neutral Protease Domain 2"/>
    <property type="match status" value="1"/>
</dbReference>
<keyword evidence="10 11" id="KW-0865">Zymogen</keyword>
<feature type="signal peptide" evidence="11">
    <location>
        <begin position="1"/>
        <end position="19"/>
    </location>
</feature>
<evidence type="ECO:0000256" key="10">
    <source>
        <dbReference type="ARBA" id="ARBA00023145"/>
    </source>
</evidence>
<dbReference type="SUPFAM" id="SSF55486">
    <property type="entry name" value="Metalloproteases ('zincins'), catalytic domain"/>
    <property type="match status" value="1"/>
</dbReference>
<dbReference type="EMBL" id="JAFCIX010000569">
    <property type="protein sequence ID" value="KAH6587071.1"/>
    <property type="molecule type" value="Genomic_DNA"/>
</dbReference>
<evidence type="ECO:0000256" key="5">
    <source>
        <dbReference type="ARBA" id="ARBA00022670"/>
    </source>
</evidence>
<dbReference type="Gene3D" id="3.10.170.10">
    <property type="match status" value="1"/>
</dbReference>
<keyword evidence="11" id="KW-0732">Signal</keyword>
<evidence type="ECO:0000256" key="1">
    <source>
        <dbReference type="ARBA" id="ARBA00001947"/>
    </source>
</evidence>
<dbReference type="EC" id="3.4.24.-" evidence="11"/>
<comment type="cofactor">
    <cofactor evidence="1 11">
        <name>Zn(2+)</name>
        <dbReference type="ChEBI" id="CHEBI:29105"/>
    </cofactor>
</comment>
<dbReference type="PRINTS" id="PR00999">
    <property type="entry name" value="FUNGALYSIN"/>
</dbReference>
<feature type="chain" id="PRO_5044949805" description="Extracellular metalloproteinase" evidence="11">
    <location>
        <begin position="20"/>
        <end position="590"/>
    </location>
</feature>
<evidence type="ECO:0000256" key="9">
    <source>
        <dbReference type="ARBA" id="ARBA00023049"/>
    </source>
</evidence>
<dbReference type="InterPro" id="IPR050371">
    <property type="entry name" value="Fungal_virulence_M36"/>
</dbReference>
<keyword evidence="13" id="KW-1185">Reference proteome</keyword>
<evidence type="ECO:0000313" key="12">
    <source>
        <dbReference type="EMBL" id="KAH6587071.1"/>
    </source>
</evidence>
<comment type="caution">
    <text evidence="12">The sequence shown here is derived from an EMBL/GenBank/DDBJ whole genome shotgun (WGS) entry which is preliminary data.</text>
</comment>
<keyword evidence="8 11" id="KW-0862">Zinc</keyword>
<accession>A0ABQ8EVN2</accession>
<evidence type="ECO:0000313" key="13">
    <source>
        <dbReference type="Proteomes" id="UP001648503"/>
    </source>
</evidence>
<organism evidence="12 13">
    <name type="scientific">Batrachochytrium salamandrivorans</name>
    <dbReference type="NCBI Taxonomy" id="1357716"/>
    <lineage>
        <taxon>Eukaryota</taxon>
        <taxon>Fungi</taxon>
        <taxon>Fungi incertae sedis</taxon>
        <taxon>Chytridiomycota</taxon>
        <taxon>Chytridiomycota incertae sedis</taxon>
        <taxon>Chytridiomycetes</taxon>
        <taxon>Rhizophydiales</taxon>
        <taxon>Rhizophydiales incertae sedis</taxon>
        <taxon>Batrachochytrium</taxon>
    </lineage>
</organism>
<evidence type="ECO:0000256" key="2">
    <source>
        <dbReference type="ARBA" id="ARBA00004613"/>
    </source>
</evidence>
<keyword evidence="9 11" id="KW-0482">Metalloprotease</keyword>
<dbReference type="PANTHER" id="PTHR33478">
    <property type="entry name" value="EXTRACELLULAR METALLOPROTEINASE MEP"/>
    <property type="match status" value="1"/>
</dbReference>
<reference evidence="12 13" key="1">
    <citation type="submission" date="2021-02" db="EMBL/GenBank/DDBJ databases">
        <title>Variation within the Batrachochytrium salamandrivorans European outbreak.</title>
        <authorList>
            <person name="Kelly M."/>
            <person name="Pasmans F."/>
            <person name="Shea T.P."/>
            <person name="Munoz J.F."/>
            <person name="Carranza S."/>
            <person name="Cuomo C.A."/>
            <person name="Martel A."/>
        </authorList>
    </citation>
    <scope>NUCLEOTIDE SEQUENCE [LARGE SCALE GENOMIC DNA]</scope>
    <source>
        <strain evidence="12 13">AMFP18/2</strain>
    </source>
</reference>
<evidence type="ECO:0000256" key="8">
    <source>
        <dbReference type="ARBA" id="ARBA00022833"/>
    </source>
</evidence>
<keyword evidence="6 11" id="KW-0479">Metal-binding</keyword>
<gene>
    <name evidence="12" type="ORF">BASA50_000119</name>
</gene>
<name>A0ABQ8EVN2_9FUNG</name>
<evidence type="ECO:0000256" key="3">
    <source>
        <dbReference type="ARBA" id="ARBA00006006"/>
    </source>
</evidence>
<dbReference type="InterPro" id="IPR027268">
    <property type="entry name" value="Peptidase_M4/M1_CTD_sf"/>
</dbReference>
<keyword evidence="5 11" id="KW-0645">Protease</keyword>
<dbReference type="CDD" id="cd09596">
    <property type="entry name" value="M36"/>
    <property type="match status" value="1"/>
</dbReference>
<sequence length="590" mass="65545">MVTVSLFLALALVSSAVVAQPETNGLASLFACFKQQTTFMSIEIPTEFVYEWIPPNERAPAPTSDRNSLKIGLKYILQKLNLQSDQFKRRTSFTDHFGVTHLYGIPLHEGWPIGNLHAAVHVKNGQARYYSATIGRKEKLTKRSSTTPESMVEKSSEEAVRAAVDCLGVPFYHNIAPVMESYWTSDGNIPVWVFQLRDNPVTQWFEVRVDANTGVVVSKESFKRGFTYKAVNLPNENLNDGFSTIVDPENIQSSPKGWTEGYRTIGNNVEANAEGGTPFKTTIKGVFDGGFDPMLPPQTPRYTVMGVINAFYAANMFHDITYQYGFTEQAGNFQKNNFGKGGKGKDPVIINIKRSKETYGAEFSTPLDGQPGVLTLCIYTATEPSRDPALDNTILIHELTHGLTARLTGGAQTKLCMTDTESLGLSEGYSDIIAMILTAKPEDTRNTIKVIGEYVEGDSRGIRDYPYATDMDVNPLTYLRVVGEEDPHRLGAIWASMLWEVYWNFVDAYGFSANLHDATQKEGNIIFLQLLVGTLMIQPCEPTFISARDAMLAADKMYYDGVHEHLIIKGFFKRGLGSISQSDRTTDNVV</sequence>
<evidence type="ECO:0000256" key="6">
    <source>
        <dbReference type="ARBA" id="ARBA00022723"/>
    </source>
</evidence>
<evidence type="ECO:0000256" key="4">
    <source>
        <dbReference type="ARBA" id="ARBA00022525"/>
    </source>
</evidence>
<dbReference type="Proteomes" id="UP001648503">
    <property type="component" value="Unassembled WGS sequence"/>
</dbReference>
<keyword evidence="7 11" id="KW-0378">Hydrolase</keyword>
<dbReference type="PANTHER" id="PTHR33478:SF1">
    <property type="entry name" value="EXTRACELLULAR METALLOPROTEINASE MEP"/>
    <property type="match status" value="1"/>
</dbReference>
<comment type="similarity">
    <text evidence="3 11">Belongs to the peptidase M36 family.</text>
</comment>
<evidence type="ECO:0000256" key="7">
    <source>
        <dbReference type="ARBA" id="ARBA00022801"/>
    </source>
</evidence>
<protein>
    <recommendedName>
        <fullName evidence="11">Extracellular metalloproteinase</fullName>
        <ecNumber evidence="11">3.4.24.-</ecNumber>
    </recommendedName>
    <alternativeName>
        <fullName evidence="11">Fungalysin</fullName>
    </alternativeName>
</protein>
<comment type="subcellular location">
    <subcellularLocation>
        <location evidence="2 11">Secreted</location>
    </subcellularLocation>
</comment>